<evidence type="ECO:0000256" key="15">
    <source>
        <dbReference type="ARBA" id="ARBA00023136"/>
    </source>
</evidence>
<keyword evidence="11 18" id="KW-1133">Transmembrane helix</keyword>
<dbReference type="GO" id="GO:0034045">
    <property type="term" value="C:phagophore assembly site membrane"/>
    <property type="evidence" value="ECO:0007669"/>
    <property type="project" value="UniProtKB-SubCell"/>
</dbReference>
<evidence type="ECO:0000256" key="3">
    <source>
        <dbReference type="ARBA" id="ARBA00004394"/>
    </source>
</evidence>
<evidence type="ECO:0000256" key="7">
    <source>
        <dbReference type="ARBA" id="ARBA00022448"/>
    </source>
</evidence>
<feature type="domain" description="MRH" evidence="19">
    <location>
        <begin position="15"/>
        <end position="155"/>
    </location>
</feature>
<keyword evidence="15 18" id="KW-0472">Membrane</keyword>
<dbReference type="PANTHER" id="PTHR15071">
    <property type="entry name" value="MANNOSE-6-PHOSPHATE RECEPTOR FAMILY MEMBER"/>
    <property type="match status" value="1"/>
</dbReference>
<dbReference type="Pfam" id="PF09451">
    <property type="entry name" value="ATG27"/>
    <property type="match status" value="1"/>
</dbReference>
<evidence type="ECO:0000256" key="5">
    <source>
        <dbReference type="ARBA" id="ARBA00005363"/>
    </source>
</evidence>
<evidence type="ECO:0000256" key="10">
    <source>
        <dbReference type="ARBA" id="ARBA00022927"/>
    </source>
</evidence>
<dbReference type="InterPro" id="IPR044865">
    <property type="entry name" value="MRH_dom"/>
</dbReference>
<evidence type="ECO:0000256" key="1">
    <source>
        <dbReference type="ARBA" id="ARBA00004304"/>
    </source>
</evidence>
<gene>
    <name evidence="20" type="ORF">BSTOLATCC_MIC44487</name>
</gene>
<organism evidence="20 21">
    <name type="scientific">Blepharisma stoltei</name>
    <dbReference type="NCBI Taxonomy" id="1481888"/>
    <lineage>
        <taxon>Eukaryota</taxon>
        <taxon>Sar</taxon>
        <taxon>Alveolata</taxon>
        <taxon>Ciliophora</taxon>
        <taxon>Postciliodesmatophora</taxon>
        <taxon>Heterotrichea</taxon>
        <taxon>Heterotrichida</taxon>
        <taxon>Blepharismidae</taxon>
        <taxon>Blepharisma</taxon>
    </lineage>
</organism>
<dbReference type="InterPro" id="IPR018939">
    <property type="entry name" value="Autophagy-rel_prot_27"/>
</dbReference>
<keyword evidence="14" id="KW-0496">Mitochondrion</keyword>
<keyword evidence="9" id="KW-0732">Signal</keyword>
<evidence type="ECO:0000256" key="18">
    <source>
        <dbReference type="SAM" id="Phobius"/>
    </source>
</evidence>
<comment type="caution">
    <text evidence="20">The sequence shown here is derived from an EMBL/GenBank/DDBJ whole genome shotgun (WGS) entry which is preliminary data.</text>
</comment>
<keyword evidence="12" id="KW-0072">Autophagy</keyword>
<evidence type="ECO:0000313" key="21">
    <source>
        <dbReference type="Proteomes" id="UP001162131"/>
    </source>
</evidence>
<dbReference type="Gene3D" id="2.70.130.10">
    <property type="entry name" value="Mannose-6-phosphate receptor binding domain"/>
    <property type="match status" value="1"/>
</dbReference>
<keyword evidence="21" id="KW-1185">Reference proteome</keyword>
<evidence type="ECO:0000256" key="8">
    <source>
        <dbReference type="ARBA" id="ARBA00022692"/>
    </source>
</evidence>
<dbReference type="GO" id="GO:0005802">
    <property type="term" value="C:trans-Golgi network"/>
    <property type="evidence" value="ECO:0007669"/>
    <property type="project" value="TreeGrafter"/>
</dbReference>
<keyword evidence="13" id="KW-0333">Golgi apparatus</keyword>
<dbReference type="PANTHER" id="PTHR15071:SF0">
    <property type="entry name" value="MANNOSE 6-PHOSPHATE RECEPTOR-LIKE PROTEIN 1"/>
    <property type="match status" value="1"/>
</dbReference>
<keyword evidence="10" id="KW-0653">Protein transport</keyword>
<name>A0AAU9JQN2_9CILI</name>
<feature type="transmembrane region" description="Helical" evidence="18">
    <location>
        <begin position="171"/>
        <end position="190"/>
    </location>
</feature>
<reference evidence="20" key="1">
    <citation type="submission" date="2021-09" db="EMBL/GenBank/DDBJ databases">
        <authorList>
            <consortium name="AG Swart"/>
            <person name="Singh M."/>
            <person name="Singh A."/>
            <person name="Seah K."/>
            <person name="Emmerich C."/>
        </authorList>
    </citation>
    <scope>NUCLEOTIDE SEQUENCE</scope>
    <source>
        <strain evidence="20">ATCC30299</strain>
    </source>
</reference>
<dbReference type="GO" id="GO:0006914">
    <property type="term" value="P:autophagy"/>
    <property type="evidence" value="ECO:0007669"/>
    <property type="project" value="UniProtKB-KW"/>
</dbReference>
<dbReference type="GO" id="GO:0015031">
    <property type="term" value="P:protein transport"/>
    <property type="evidence" value="ECO:0007669"/>
    <property type="project" value="UniProtKB-KW"/>
</dbReference>
<evidence type="ECO:0000256" key="4">
    <source>
        <dbReference type="ARBA" id="ARBA00004472"/>
    </source>
</evidence>
<dbReference type="GO" id="GO:0000139">
    <property type="term" value="C:Golgi membrane"/>
    <property type="evidence" value="ECO:0007669"/>
    <property type="project" value="UniProtKB-SubCell"/>
</dbReference>
<dbReference type="GO" id="GO:0010008">
    <property type="term" value="C:endosome membrane"/>
    <property type="evidence" value="ECO:0007669"/>
    <property type="project" value="UniProtKB-SubCell"/>
</dbReference>
<evidence type="ECO:0000256" key="9">
    <source>
        <dbReference type="ARBA" id="ARBA00022729"/>
    </source>
</evidence>
<dbReference type="SUPFAM" id="SSF50911">
    <property type="entry name" value="Mannose 6-phosphate receptor domain"/>
    <property type="match status" value="1"/>
</dbReference>
<evidence type="ECO:0000256" key="17">
    <source>
        <dbReference type="ARBA" id="ARBA00023329"/>
    </source>
</evidence>
<evidence type="ECO:0000259" key="19">
    <source>
        <dbReference type="PROSITE" id="PS51914"/>
    </source>
</evidence>
<sequence>MWILLLFSLSSAGQYPCKFTMPDGNVIDLSSLYTEVPDYEMDAMDFVYRVNICGDAHKTCGADPGIATQWEYNGNCVAVLARQSGAPPKATYINSDDPDLGIQLTYFNGDNCYNGPRQVIYNLHCAKEKTRITMIEEFSTCVYTFEINSKNVCPGKSGVTKKSTGLSTGTLLIVATVIIFAVYCIVGSVINRKNDPELSISESIPHRAFWTELPSLVGDGVQYTLSKGRDFVERVRGRE</sequence>
<dbReference type="GO" id="GO:0031966">
    <property type="term" value="C:mitochondrial membrane"/>
    <property type="evidence" value="ECO:0007669"/>
    <property type="project" value="UniProtKB-SubCell"/>
</dbReference>
<protein>
    <recommendedName>
        <fullName evidence="6">Autophagy-related protein 27</fullName>
    </recommendedName>
</protein>
<evidence type="ECO:0000256" key="13">
    <source>
        <dbReference type="ARBA" id="ARBA00023034"/>
    </source>
</evidence>
<evidence type="ECO:0000256" key="2">
    <source>
        <dbReference type="ARBA" id="ARBA00004358"/>
    </source>
</evidence>
<dbReference type="Proteomes" id="UP001162131">
    <property type="component" value="Unassembled WGS sequence"/>
</dbReference>
<accession>A0AAU9JQN2</accession>
<comment type="subcellular location">
    <subcellularLocation>
        <location evidence="2">Cytoplasmic vesicle membrane</location>
        <topology evidence="2">Single-pass type I membrane protein</topology>
    </subcellularLocation>
    <subcellularLocation>
        <location evidence="3">Golgi apparatus membrane</location>
    </subcellularLocation>
    <subcellularLocation>
        <location evidence="1">Mitochondrion membrane</location>
        <topology evidence="1">Single-pass membrane protein</topology>
    </subcellularLocation>
    <subcellularLocation>
        <location evidence="4">Preautophagosomal structure membrane</location>
        <topology evidence="4">Single-pass type I membrane protein</topology>
    </subcellularLocation>
</comment>
<dbReference type="InterPro" id="IPR009011">
    <property type="entry name" value="Man6P_isomerase_rcpt-bd_dom_sf"/>
</dbReference>
<evidence type="ECO:0000256" key="6">
    <source>
        <dbReference type="ARBA" id="ARBA00013776"/>
    </source>
</evidence>
<keyword evidence="8 18" id="KW-0812">Transmembrane</keyword>
<evidence type="ECO:0000256" key="12">
    <source>
        <dbReference type="ARBA" id="ARBA00023006"/>
    </source>
</evidence>
<dbReference type="EMBL" id="CAJZBQ010000044">
    <property type="protein sequence ID" value="CAG9327861.1"/>
    <property type="molecule type" value="Genomic_DNA"/>
</dbReference>
<comment type="similarity">
    <text evidence="5">Belongs to the ATG27 family.</text>
</comment>
<evidence type="ECO:0000256" key="16">
    <source>
        <dbReference type="ARBA" id="ARBA00023157"/>
    </source>
</evidence>
<proteinExistence type="inferred from homology"/>
<keyword evidence="7" id="KW-0813">Transport</keyword>
<evidence type="ECO:0000256" key="14">
    <source>
        <dbReference type="ARBA" id="ARBA00023128"/>
    </source>
</evidence>
<evidence type="ECO:0000256" key="11">
    <source>
        <dbReference type="ARBA" id="ARBA00022989"/>
    </source>
</evidence>
<keyword evidence="16" id="KW-1015">Disulfide bond</keyword>
<keyword evidence="17" id="KW-0968">Cytoplasmic vesicle</keyword>
<dbReference type="PROSITE" id="PS51914">
    <property type="entry name" value="MRH"/>
    <property type="match status" value="1"/>
</dbReference>
<dbReference type="AlphaFoldDB" id="A0AAU9JQN2"/>
<evidence type="ECO:0000313" key="20">
    <source>
        <dbReference type="EMBL" id="CAG9327861.1"/>
    </source>
</evidence>